<proteinExistence type="predicted"/>
<reference evidence="2 3" key="1">
    <citation type="submission" date="2020-03" db="EMBL/GenBank/DDBJ databases">
        <title>Roseomonas selenitidurans sp. nov. isolated from urban soil.</title>
        <authorList>
            <person name="Liu H."/>
        </authorList>
    </citation>
    <scope>NUCLEOTIDE SEQUENCE [LARGE SCALE GENOMIC DNA]</scope>
    <source>
        <strain evidence="2 3">BU-1</strain>
    </source>
</reference>
<dbReference type="Proteomes" id="UP000787635">
    <property type="component" value="Unassembled WGS sequence"/>
</dbReference>
<keyword evidence="3" id="KW-1185">Reference proteome</keyword>
<dbReference type="InterPro" id="IPR036291">
    <property type="entry name" value="NAD(P)-bd_dom_sf"/>
</dbReference>
<dbReference type="EMBL" id="JAAVNE010000003">
    <property type="protein sequence ID" value="NKC29873.1"/>
    <property type="molecule type" value="Genomic_DNA"/>
</dbReference>
<evidence type="ECO:0008006" key="4">
    <source>
        <dbReference type="Google" id="ProtNLM"/>
    </source>
</evidence>
<comment type="caution">
    <text evidence="2">The sequence shown here is derived from an EMBL/GenBank/DDBJ whole genome shotgun (WGS) entry which is preliminary data.</text>
</comment>
<dbReference type="PANTHER" id="PTHR13812:SF19">
    <property type="entry name" value="KETIMINE REDUCTASE MU-CRYSTALLIN"/>
    <property type="match status" value="1"/>
</dbReference>
<dbReference type="SUPFAM" id="SSF51735">
    <property type="entry name" value="NAD(P)-binding Rossmann-fold domains"/>
    <property type="match status" value="1"/>
</dbReference>
<evidence type="ECO:0000313" key="3">
    <source>
        <dbReference type="Proteomes" id="UP000787635"/>
    </source>
</evidence>
<name>A0ABX1E221_9PROT</name>
<gene>
    <name evidence="2" type="ORF">HEQ75_03290</name>
</gene>
<accession>A0ABX1E221</accession>
<dbReference type="InterPro" id="IPR023401">
    <property type="entry name" value="ODC_N"/>
</dbReference>
<protein>
    <recommendedName>
        <fullName evidence="4">Ornithine cyclodeaminase</fullName>
    </recommendedName>
</protein>
<dbReference type="Gene3D" id="3.40.50.720">
    <property type="entry name" value="NAD(P)-binding Rossmann-like Domain"/>
    <property type="match status" value="1"/>
</dbReference>
<feature type="region of interest" description="Disordered" evidence="1">
    <location>
        <begin position="312"/>
        <end position="331"/>
    </location>
</feature>
<sequence>MDIDDFLILRSGEAVGLVTPEEALAALEAAWREATTLSAPTAMALDTPAAALRVKGGALPQAGVAGFRLMAGPAREWVLLADLAGQPLALVEAAWLRALRTAASAALAARLLAPGARSAALIGAGRIAAHLPAVLAAALPALATLHVAARRAEAVAAFCETQPEGTLRLQPAASPAAAAAEADLVITLTSATTPVLAAADLRPGQTVIGLGAADLAADVLTGWATAFYSDATDLSAAGGSPGAWIAAGAVTQAALAARLTAGLGALAAGAAPAQGNILAVLQGLATGDVALADWARRKARLRRMGLRFPIVEPAGPTRPRGPAPRRVRSFR</sequence>
<dbReference type="RefSeq" id="WP_168027498.1">
    <property type="nucleotide sequence ID" value="NZ_JAAVNE010000003.1"/>
</dbReference>
<dbReference type="Pfam" id="PF02423">
    <property type="entry name" value="OCD_Mu_crystall"/>
    <property type="match status" value="1"/>
</dbReference>
<evidence type="ECO:0000313" key="2">
    <source>
        <dbReference type="EMBL" id="NKC29873.1"/>
    </source>
</evidence>
<dbReference type="Gene3D" id="3.30.1780.10">
    <property type="entry name" value="ornithine cyclodeaminase, domain 1"/>
    <property type="match status" value="1"/>
</dbReference>
<evidence type="ECO:0000256" key="1">
    <source>
        <dbReference type="SAM" id="MobiDB-lite"/>
    </source>
</evidence>
<organism evidence="2 3">
    <name type="scientific">Falsiroseomonas selenitidurans</name>
    <dbReference type="NCBI Taxonomy" id="2716335"/>
    <lineage>
        <taxon>Bacteria</taxon>
        <taxon>Pseudomonadati</taxon>
        <taxon>Pseudomonadota</taxon>
        <taxon>Alphaproteobacteria</taxon>
        <taxon>Acetobacterales</taxon>
        <taxon>Roseomonadaceae</taxon>
        <taxon>Falsiroseomonas</taxon>
    </lineage>
</organism>
<dbReference type="InterPro" id="IPR003462">
    <property type="entry name" value="ODC_Mu_crystall"/>
</dbReference>
<dbReference type="PANTHER" id="PTHR13812">
    <property type="entry name" value="KETIMINE REDUCTASE MU-CRYSTALLIN"/>
    <property type="match status" value="1"/>
</dbReference>